<dbReference type="AlphaFoldDB" id="A0A9D2NAT6"/>
<gene>
    <name evidence="2" type="ORF">H9705_08780</name>
</gene>
<name>A0A9D2NAT6_9FIRM</name>
<organism evidence="2 3">
    <name type="scientific">Candidatus Fusicatenibacter intestinigallinarum</name>
    <dbReference type="NCBI Taxonomy" id="2838598"/>
    <lineage>
        <taxon>Bacteria</taxon>
        <taxon>Bacillati</taxon>
        <taxon>Bacillota</taxon>
        <taxon>Clostridia</taxon>
        <taxon>Lachnospirales</taxon>
        <taxon>Lachnospiraceae</taxon>
        <taxon>Fusicatenibacter</taxon>
    </lineage>
</organism>
<evidence type="ECO:0000313" key="2">
    <source>
        <dbReference type="EMBL" id="HJC15900.1"/>
    </source>
</evidence>
<protein>
    <submittedName>
        <fullName evidence="2">Uncharacterized protein</fullName>
    </submittedName>
</protein>
<comment type="caution">
    <text evidence="2">The sequence shown here is derived from an EMBL/GenBank/DDBJ whole genome shotgun (WGS) entry which is preliminary data.</text>
</comment>
<reference evidence="2" key="2">
    <citation type="submission" date="2021-04" db="EMBL/GenBank/DDBJ databases">
        <authorList>
            <person name="Gilroy R."/>
        </authorList>
    </citation>
    <scope>NUCLEOTIDE SEQUENCE</scope>
    <source>
        <strain evidence="2">CHK185-5351</strain>
    </source>
</reference>
<feature type="transmembrane region" description="Helical" evidence="1">
    <location>
        <begin position="25"/>
        <end position="50"/>
    </location>
</feature>
<dbReference type="Proteomes" id="UP000823849">
    <property type="component" value="Unassembled WGS sequence"/>
</dbReference>
<sequence length="93" mass="10686">MSQEKVDKYKKEKASRQKIMRREKWLFRLECTATVLVLGGLIAWFSMAVYSNVQAQRESEREAVTTTMNVTGIQDYLSEISSSLEDTDTAQTE</sequence>
<dbReference type="EMBL" id="DWWU01000036">
    <property type="protein sequence ID" value="HJC15900.1"/>
    <property type="molecule type" value="Genomic_DNA"/>
</dbReference>
<reference evidence="2" key="1">
    <citation type="journal article" date="2021" name="PeerJ">
        <title>Extensive microbial diversity within the chicken gut microbiome revealed by metagenomics and culture.</title>
        <authorList>
            <person name="Gilroy R."/>
            <person name="Ravi A."/>
            <person name="Getino M."/>
            <person name="Pursley I."/>
            <person name="Horton D.L."/>
            <person name="Alikhan N.F."/>
            <person name="Baker D."/>
            <person name="Gharbi K."/>
            <person name="Hall N."/>
            <person name="Watson M."/>
            <person name="Adriaenssens E.M."/>
            <person name="Foster-Nyarko E."/>
            <person name="Jarju S."/>
            <person name="Secka A."/>
            <person name="Antonio M."/>
            <person name="Oren A."/>
            <person name="Chaudhuri R.R."/>
            <person name="La Ragione R."/>
            <person name="Hildebrand F."/>
            <person name="Pallen M.J."/>
        </authorList>
    </citation>
    <scope>NUCLEOTIDE SEQUENCE</scope>
    <source>
        <strain evidence="2">CHK185-5351</strain>
    </source>
</reference>
<keyword evidence="1" id="KW-1133">Transmembrane helix</keyword>
<keyword evidence="1" id="KW-0812">Transmembrane</keyword>
<proteinExistence type="predicted"/>
<accession>A0A9D2NAT6</accession>
<keyword evidence="1" id="KW-0472">Membrane</keyword>
<evidence type="ECO:0000313" key="3">
    <source>
        <dbReference type="Proteomes" id="UP000823849"/>
    </source>
</evidence>
<evidence type="ECO:0000256" key="1">
    <source>
        <dbReference type="SAM" id="Phobius"/>
    </source>
</evidence>